<keyword evidence="5" id="KW-1185">Reference proteome</keyword>
<evidence type="ECO:0000256" key="1">
    <source>
        <dbReference type="SAM" id="MobiDB-lite"/>
    </source>
</evidence>
<dbReference type="AlphaFoldDB" id="A0A9P0D2U4"/>
<dbReference type="PANTHER" id="PTHR21879:SF12">
    <property type="entry name" value="OSIRIS 12"/>
    <property type="match status" value="1"/>
</dbReference>
<evidence type="ECO:0000256" key="2">
    <source>
        <dbReference type="SAM" id="Phobius"/>
    </source>
</evidence>
<feature type="chain" id="PRO_5040264669" evidence="3">
    <location>
        <begin position="17"/>
        <end position="285"/>
    </location>
</feature>
<feature type="region of interest" description="Disordered" evidence="1">
    <location>
        <begin position="251"/>
        <end position="285"/>
    </location>
</feature>
<feature type="signal peptide" evidence="3">
    <location>
        <begin position="1"/>
        <end position="16"/>
    </location>
</feature>
<feature type="compositionally biased region" description="Gly residues" evidence="1">
    <location>
        <begin position="251"/>
        <end position="266"/>
    </location>
</feature>
<feature type="compositionally biased region" description="Basic residues" evidence="1">
    <location>
        <begin position="152"/>
        <end position="167"/>
    </location>
</feature>
<accession>A0A9P0D2U4</accession>
<dbReference type="PANTHER" id="PTHR21879">
    <property type="entry name" value="FI03362P-RELATED-RELATED"/>
    <property type="match status" value="1"/>
</dbReference>
<evidence type="ECO:0000313" key="5">
    <source>
        <dbReference type="Proteomes" id="UP001153636"/>
    </source>
</evidence>
<reference evidence="4" key="1">
    <citation type="submission" date="2022-01" db="EMBL/GenBank/DDBJ databases">
        <authorList>
            <person name="King R."/>
        </authorList>
    </citation>
    <scope>NUCLEOTIDE SEQUENCE</scope>
</reference>
<organism evidence="4 5">
    <name type="scientific">Psylliodes chrysocephalus</name>
    <dbReference type="NCBI Taxonomy" id="3402493"/>
    <lineage>
        <taxon>Eukaryota</taxon>
        <taxon>Metazoa</taxon>
        <taxon>Ecdysozoa</taxon>
        <taxon>Arthropoda</taxon>
        <taxon>Hexapoda</taxon>
        <taxon>Insecta</taxon>
        <taxon>Pterygota</taxon>
        <taxon>Neoptera</taxon>
        <taxon>Endopterygota</taxon>
        <taxon>Coleoptera</taxon>
        <taxon>Polyphaga</taxon>
        <taxon>Cucujiformia</taxon>
        <taxon>Chrysomeloidea</taxon>
        <taxon>Chrysomelidae</taxon>
        <taxon>Galerucinae</taxon>
        <taxon>Alticini</taxon>
        <taxon>Psylliodes</taxon>
    </lineage>
</organism>
<keyword evidence="2" id="KW-0812">Transmembrane</keyword>
<dbReference type="EMBL" id="OV651817">
    <property type="protein sequence ID" value="CAH1111150.1"/>
    <property type="molecule type" value="Genomic_DNA"/>
</dbReference>
<evidence type="ECO:0000313" key="4">
    <source>
        <dbReference type="EMBL" id="CAH1111150.1"/>
    </source>
</evidence>
<protein>
    <submittedName>
        <fullName evidence="4">Uncharacterized protein</fullName>
    </submittedName>
</protein>
<name>A0A9P0D2U4_9CUCU</name>
<dbReference type="OrthoDB" id="6622274at2759"/>
<keyword evidence="2" id="KW-0472">Membrane</keyword>
<proteinExistence type="predicted"/>
<keyword evidence="2" id="KW-1133">Transmembrane helix</keyword>
<feature type="region of interest" description="Disordered" evidence="1">
    <location>
        <begin position="146"/>
        <end position="167"/>
    </location>
</feature>
<feature type="compositionally biased region" description="Polar residues" evidence="1">
    <location>
        <begin position="273"/>
        <end position="285"/>
    </location>
</feature>
<evidence type="ECO:0000256" key="3">
    <source>
        <dbReference type="SAM" id="SignalP"/>
    </source>
</evidence>
<keyword evidence="3" id="KW-0732">Signal</keyword>
<sequence length="285" mass="29756">MRVIVLLSVIVISVYAQESYDNTGVRLALELYDNCSKADGLSPCLKKKAITMLDNLGRMDNLTLADGIVCHKNLDAPKDGPAVTEEQLDQTLPRSSDAKDAALTEMLFDKISNFIGSRSIEVALPKISASELIEAGRKGDFDFDFGDSGGKKGGKRRKGGKGGKGGKKGMMEGMMMLIGAKLAALIPLSIGVILFIAKKALITAKIALLISGIIAFQKLFGNKKMGMGGSGHGESGGGISSWLPGGGSSGWQAGGGGGGWQSGGGGYDRRSSNEAQTLVYNAYSQ</sequence>
<feature type="transmembrane region" description="Helical" evidence="2">
    <location>
        <begin position="174"/>
        <end position="197"/>
    </location>
</feature>
<dbReference type="GO" id="GO:0016020">
    <property type="term" value="C:membrane"/>
    <property type="evidence" value="ECO:0007669"/>
    <property type="project" value="TreeGrafter"/>
</dbReference>
<gene>
    <name evidence="4" type="ORF">PSYICH_LOCUS10839</name>
</gene>
<dbReference type="InterPro" id="IPR012464">
    <property type="entry name" value="DUF1676"/>
</dbReference>
<dbReference type="Proteomes" id="UP001153636">
    <property type="component" value="Chromosome 5"/>
</dbReference>
<dbReference type="Pfam" id="PF07898">
    <property type="entry name" value="DUF1676"/>
    <property type="match status" value="1"/>
</dbReference>